<dbReference type="GO" id="GO:0016485">
    <property type="term" value="P:protein processing"/>
    <property type="evidence" value="ECO:0007669"/>
    <property type="project" value="TreeGrafter"/>
</dbReference>
<sequence length="387" mass="44144">MDYMEYLTYDSGDCDGDQLPTENGPIFILGKCYNNPKQEMEVIRKDIQSKIWCTYRKGFVPIGSPQLTSDKGWGCMLRCGQMVLAQALITLHLGRDWTWSRETRDPTYLKIIEMFEDNRKSPFSIHQIALMGNAEDKKVGEWFGPNTIAQVLKKLVKYDDWGTIEIHVALDGVVATEDILELCEQENQMWKPMLLIIPLRLGLTDINPIYFPALKKCFEIPGNVGMIGGRPNQALYFIGYVDNEALYLDPHTSQRSGTIGSKSTEEEIELDETFHQTSASRIEFKNMDPSLAVCFLCTNRKEFDLLIDTLQKEMIDSDIQPLFEISKRRPQEWQSLSSSIDGSENAGTTGESLLCFPDASIVFTDNCYEEFEKLEPNLSDDEFEIIV</sequence>
<keyword evidence="9 11" id="KW-0072">Autophagy</keyword>
<protein>
    <recommendedName>
        <fullName evidence="11">Cysteine protease</fullName>
        <ecNumber evidence="11">3.4.22.-</ecNumber>
    </recommendedName>
</protein>
<dbReference type="AlphaFoldDB" id="A0A336KBG1"/>
<dbReference type="InterPro" id="IPR038765">
    <property type="entry name" value="Papain-like_cys_pep_sf"/>
</dbReference>
<dbReference type="OMA" id="TGFGCMI"/>
<dbReference type="GO" id="GO:0004197">
    <property type="term" value="F:cysteine-type endopeptidase activity"/>
    <property type="evidence" value="ECO:0007669"/>
    <property type="project" value="TreeGrafter"/>
</dbReference>
<evidence type="ECO:0000256" key="6">
    <source>
        <dbReference type="ARBA" id="ARBA00022801"/>
    </source>
</evidence>
<dbReference type="GO" id="GO:0000045">
    <property type="term" value="P:autophagosome assembly"/>
    <property type="evidence" value="ECO:0007669"/>
    <property type="project" value="TreeGrafter"/>
</dbReference>
<dbReference type="GO" id="GO:0005737">
    <property type="term" value="C:cytoplasm"/>
    <property type="evidence" value="ECO:0007669"/>
    <property type="project" value="UniProtKB-SubCell"/>
</dbReference>
<keyword evidence="5 11" id="KW-0645">Protease</keyword>
<evidence type="ECO:0000256" key="4">
    <source>
        <dbReference type="ARBA" id="ARBA00022490"/>
    </source>
</evidence>
<comment type="catalytic activity">
    <reaction evidence="10">
        <text>[protein]-C-terminal L-amino acid-glycyl-phosphatidylethanolamide + H2O = [protein]-C-terminal L-amino acid-glycine + a 1,2-diacyl-sn-glycero-3-phosphoethanolamine</text>
        <dbReference type="Rhea" id="RHEA:67548"/>
        <dbReference type="Rhea" id="RHEA-COMP:17323"/>
        <dbReference type="Rhea" id="RHEA-COMP:17324"/>
        <dbReference type="ChEBI" id="CHEBI:15377"/>
        <dbReference type="ChEBI" id="CHEBI:64612"/>
        <dbReference type="ChEBI" id="CHEBI:172940"/>
        <dbReference type="ChEBI" id="CHEBI:172941"/>
    </reaction>
    <physiologicalReaction direction="left-to-right" evidence="10">
        <dbReference type="Rhea" id="RHEA:67549"/>
    </physiologicalReaction>
</comment>
<evidence type="ECO:0000259" key="12">
    <source>
        <dbReference type="Pfam" id="PF03416"/>
    </source>
</evidence>
<dbReference type="GO" id="GO:0000423">
    <property type="term" value="P:mitophagy"/>
    <property type="evidence" value="ECO:0007669"/>
    <property type="project" value="TreeGrafter"/>
</dbReference>
<comment type="similarity">
    <text evidence="2 11">Belongs to the peptidase C54 family.</text>
</comment>
<keyword evidence="7" id="KW-0788">Thiol protease</keyword>
<dbReference type="SUPFAM" id="SSF54001">
    <property type="entry name" value="Cysteine proteinases"/>
    <property type="match status" value="1"/>
</dbReference>
<proteinExistence type="inferred from homology"/>
<dbReference type="GO" id="GO:0035973">
    <property type="term" value="P:aggrephagy"/>
    <property type="evidence" value="ECO:0007669"/>
    <property type="project" value="TreeGrafter"/>
</dbReference>
<keyword evidence="4 11" id="KW-0963">Cytoplasm</keyword>
<evidence type="ECO:0000256" key="2">
    <source>
        <dbReference type="ARBA" id="ARBA00010958"/>
    </source>
</evidence>
<evidence type="ECO:0000256" key="5">
    <source>
        <dbReference type="ARBA" id="ARBA00022670"/>
    </source>
</evidence>
<evidence type="ECO:0000256" key="3">
    <source>
        <dbReference type="ARBA" id="ARBA00022448"/>
    </source>
</evidence>
<evidence type="ECO:0000256" key="8">
    <source>
        <dbReference type="ARBA" id="ARBA00022927"/>
    </source>
</evidence>
<dbReference type="EMBL" id="UFQT01000240">
    <property type="protein sequence ID" value="SSX22256.1"/>
    <property type="molecule type" value="Genomic_DNA"/>
</dbReference>
<dbReference type="InterPro" id="IPR046792">
    <property type="entry name" value="Peptidase_C54_cat"/>
</dbReference>
<keyword evidence="6 11" id="KW-0378">Hydrolase</keyword>
<evidence type="ECO:0000313" key="13">
    <source>
        <dbReference type="EMBL" id="SSX01879.1"/>
    </source>
</evidence>
<comment type="subcellular location">
    <subcellularLocation>
        <location evidence="1 11">Cytoplasm</location>
    </subcellularLocation>
</comment>
<gene>
    <name evidence="13" type="primary">CSON006407</name>
</gene>
<organism evidence="13">
    <name type="scientific">Culicoides sonorensis</name>
    <name type="common">Biting midge</name>
    <dbReference type="NCBI Taxonomy" id="179676"/>
    <lineage>
        <taxon>Eukaryota</taxon>
        <taxon>Metazoa</taxon>
        <taxon>Ecdysozoa</taxon>
        <taxon>Arthropoda</taxon>
        <taxon>Hexapoda</taxon>
        <taxon>Insecta</taxon>
        <taxon>Pterygota</taxon>
        <taxon>Neoptera</taxon>
        <taxon>Endopterygota</taxon>
        <taxon>Diptera</taxon>
        <taxon>Nematocera</taxon>
        <taxon>Chironomoidea</taxon>
        <taxon>Ceratopogonidae</taxon>
        <taxon>Ceratopogoninae</taxon>
        <taxon>Culicoides</taxon>
        <taxon>Monoculicoides</taxon>
    </lineage>
</organism>
<keyword evidence="3" id="KW-0813">Transport</keyword>
<evidence type="ECO:0000256" key="7">
    <source>
        <dbReference type="ARBA" id="ARBA00022807"/>
    </source>
</evidence>
<evidence type="ECO:0000256" key="10">
    <source>
        <dbReference type="ARBA" id="ARBA00029362"/>
    </source>
</evidence>
<dbReference type="Pfam" id="PF03416">
    <property type="entry name" value="Peptidase_C54"/>
    <property type="match status" value="1"/>
</dbReference>
<dbReference type="GO" id="GO:0019786">
    <property type="term" value="F:protein-phosphatidylethanolamide deconjugating activity"/>
    <property type="evidence" value="ECO:0007669"/>
    <property type="project" value="InterPro"/>
</dbReference>
<feature type="domain" description="Peptidase C54 catalytic" evidence="12">
    <location>
        <begin position="42"/>
        <end position="307"/>
    </location>
</feature>
<evidence type="ECO:0000256" key="9">
    <source>
        <dbReference type="ARBA" id="ARBA00023006"/>
    </source>
</evidence>
<accession>A0A336KBG1</accession>
<dbReference type="VEuPathDB" id="VectorBase:CSON006407"/>
<dbReference type="EC" id="3.4.22.-" evidence="11"/>
<name>A0A336KBG1_CULSO</name>
<keyword evidence="8 11" id="KW-0653">Protein transport</keyword>
<evidence type="ECO:0000313" key="14">
    <source>
        <dbReference type="EMBL" id="SSX22256.1"/>
    </source>
</evidence>
<dbReference type="PANTHER" id="PTHR22624:SF49">
    <property type="entry name" value="CYSTEINE PROTEASE"/>
    <property type="match status" value="1"/>
</dbReference>
<reference evidence="13" key="1">
    <citation type="submission" date="2018-04" db="EMBL/GenBank/DDBJ databases">
        <authorList>
            <person name="Go L.Y."/>
            <person name="Mitchell J.A."/>
        </authorList>
    </citation>
    <scope>NUCLEOTIDE SEQUENCE</scope>
    <source>
        <tissue evidence="13">Whole organism</tissue>
    </source>
</reference>
<dbReference type="PANTHER" id="PTHR22624">
    <property type="entry name" value="CYSTEINE PROTEASE ATG4"/>
    <property type="match status" value="1"/>
</dbReference>
<comment type="function">
    <text evidence="11">Cysteine protease that plays a key role in autophagy by mediating both proteolytic activation and delipidation of ATG8 family proteins.</text>
</comment>
<dbReference type="InterPro" id="IPR005078">
    <property type="entry name" value="Peptidase_C54"/>
</dbReference>
<evidence type="ECO:0000256" key="11">
    <source>
        <dbReference type="RuleBase" id="RU363115"/>
    </source>
</evidence>
<dbReference type="GO" id="GO:0034727">
    <property type="term" value="P:piecemeal microautophagy of the nucleus"/>
    <property type="evidence" value="ECO:0007669"/>
    <property type="project" value="TreeGrafter"/>
</dbReference>
<dbReference type="GO" id="GO:0015031">
    <property type="term" value="P:protein transport"/>
    <property type="evidence" value="ECO:0007669"/>
    <property type="project" value="UniProtKB-KW"/>
</dbReference>
<evidence type="ECO:0000256" key="1">
    <source>
        <dbReference type="ARBA" id="ARBA00004496"/>
    </source>
</evidence>
<dbReference type="EMBL" id="UFQS01000240">
    <property type="protein sequence ID" value="SSX01879.1"/>
    <property type="molecule type" value="Genomic_DNA"/>
</dbReference>
<reference evidence="14" key="2">
    <citation type="submission" date="2018-07" db="EMBL/GenBank/DDBJ databases">
        <authorList>
            <person name="Quirk P.G."/>
            <person name="Krulwich T.A."/>
        </authorList>
    </citation>
    <scope>NUCLEOTIDE SEQUENCE</scope>
</reference>